<dbReference type="Gene3D" id="2.130.10.30">
    <property type="entry name" value="Regulator of chromosome condensation 1/beta-lactamase-inhibitor protein II"/>
    <property type="match status" value="1"/>
</dbReference>
<dbReference type="InterPro" id="IPR009091">
    <property type="entry name" value="RCC1/BLIP-II"/>
</dbReference>
<protein>
    <submittedName>
        <fullName evidence="2">Uncharacterized protein</fullName>
    </submittedName>
</protein>
<name>A0A1M8A2W1_MALS4</name>
<dbReference type="PANTHER" id="PTHR45982:SF1">
    <property type="entry name" value="REGULATOR OF CHROMOSOME CONDENSATION"/>
    <property type="match status" value="1"/>
</dbReference>
<dbReference type="PROSITE" id="PS00626">
    <property type="entry name" value="RCC1_2"/>
    <property type="match status" value="1"/>
</dbReference>
<dbReference type="OrthoDB" id="3333653at2759"/>
<dbReference type="AlphaFoldDB" id="A0A1M8A2W1"/>
<dbReference type="PROSITE" id="PS50012">
    <property type="entry name" value="RCC1_3"/>
    <property type="match status" value="1"/>
</dbReference>
<dbReference type="VEuPathDB" id="FungiDB:MSYG_1014"/>
<evidence type="ECO:0000256" key="1">
    <source>
        <dbReference type="PROSITE-ProRule" id="PRU00235"/>
    </source>
</evidence>
<keyword evidence="3" id="KW-1185">Reference proteome</keyword>
<dbReference type="InterPro" id="IPR051553">
    <property type="entry name" value="Ran_GTPase-activating"/>
</dbReference>
<gene>
    <name evidence="2" type="ORF">MSYG_1014</name>
</gene>
<dbReference type="EMBL" id="LT671822">
    <property type="protein sequence ID" value="SHO76677.1"/>
    <property type="molecule type" value="Genomic_DNA"/>
</dbReference>
<dbReference type="SUPFAM" id="SSF50985">
    <property type="entry name" value="RCC1/BLIP-II"/>
    <property type="match status" value="1"/>
</dbReference>
<dbReference type="Pfam" id="PF13540">
    <property type="entry name" value="RCC1_2"/>
    <property type="match status" value="1"/>
</dbReference>
<dbReference type="STRING" id="1230383.A0A1M8A2W1"/>
<dbReference type="OMA" id="YRTHENF"/>
<organism evidence="2 3">
    <name type="scientific">Malassezia sympodialis (strain ATCC 42132)</name>
    <name type="common">Atopic eczema-associated yeast</name>
    <dbReference type="NCBI Taxonomy" id="1230383"/>
    <lineage>
        <taxon>Eukaryota</taxon>
        <taxon>Fungi</taxon>
        <taxon>Dikarya</taxon>
        <taxon>Basidiomycota</taxon>
        <taxon>Ustilaginomycotina</taxon>
        <taxon>Malasseziomycetes</taxon>
        <taxon>Malasseziales</taxon>
        <taxon>Malasseziaceae</taxon>
        <taxon>Malassezia</taxon>
    </lineage>
</organism>
<reference evidence="3" key="1">
    <citation type="journal article" date="2017" name="Nucleic Acids Res.">
        <title>Proteogenomics produces comprehensive and highly accurate protein-coding gene annotation in a complete genome assembly of Malassezia sympodialis.</title>
        <authorList>
            <person name="Zhu Y."/>
            <person name="Engstroem P.G."/>
            <person name="Tellgren-Roth C."/>
            <person name="Baudo C.D."/>
            <person name="Kennell J.C."/>
            <person name="Sun S."/>
            <person name="Billmyre R.B."/>
            <person name="Schroeder M.S."/>
            <person name="Andersson A."/>
            <person name="Holm T."/>
            <person name="Sigurgeirsson B."/>
            <person name="Wu G."/>
            <person name="Sankaranarayanan S.R."/>
            <person name="Siddharthan R."/>
            <person name="Sanyal K."/>
            <person name="Lundeberg J."/>
            <person name="Nystedt B."/>
            <person name="Boekhout T."/>
            <person name="Dawson T.L. Jr."/>
            <person name="Heitman J."/>
            <person name="Scheynius A."/>
            <person name="Lehtioe J."/>
        </authorList>
    </citation>
    <scope>NUCLEOTIDE SEQUENCE [LARGE SCALE GENOMIC DNA]</scope>
    <source>
        <strain evidence="3">ATCC 42132</strain>
    </source>
</reference>
<dbReference type="GO" id="GO:0005085">
    <property type="term" value="F:guanyl-nucleotide exchange factor activity"/>
    <property type="evidence" value="ECO:0007669"/>
    <property type="project" value="TreeGrafter"/>
</dbReference>
<evidence type="ECO:0000313" key="3">
    <source>
        <dbReference type="Proteomes" id="UP000186303"/>
    </source>
</evidence>
<evidence type="ECO:0000313" key="2">
    <source>
        <dbReference type="EMBL" id="SHO76677.1"/>
    </source>
</evidence>
<dbReference type="PANTHER" id="PTHR45982">
    <property type="entry name" value="REGULATOR OF CHROMOSOME CONDENSATION"/>
    <property type="match status" value="1"/>
</dbReference>
<sequence>MSKSLYGWGSNLHGQLRRPLAMTQCEEPMYIDKVDSIIGATGSQIFVSLDQQSFYYGLTADEQDWSSDQERHSLPWNSHRSLIGADELLSTLDQNGHLYSGVEGVRRMNPPWRDVAIDITGRVVAITNKGEAYLYRTHENFILGHNAQHLYLEDPHDCPKFDQVAAGGAHFLLLAQNNPSPLYITGDNRFGQFGELEVFSKEGHLHEISFFSKDKGFPCSIASISCGYRHSIALTKDGDAYIWGWVQNENDSFSGPAPVDVGNEDAELPNITAVACAAEASLFLLQDGTVWTVGERGTMKARQIPLPKPALQIAAAQWSYYALTYA</sequence>
<accession>A0A1M8A2W1</accession>
<feature type="repeat" description="RCC1" evidence="1">
    <location>
        <begin position="180"/>
        <end position="237"/>
    </location>
</feature>
<dbReference type="GO" id="GO:0005737">
    <property type="term" value="C:cytoplasm"/>
    <property type="evidence" value="ECO:0007669"/>
    <property type="project" value="TreeGrafter"/>
</dbReference>
<proteinExistence type="predicted"/>
<dbReference type="Proteomes" id="UP000186303">
    <property type="component" value="Chromosome 2"/>
</dbReference>
<dbReference type="InterPro" id="IPR000408">
    <property type="entry name" value="Reg_chr_condens"/>
</dbReference>